<dbReference type="KEGG" id="mmac:MSMAC_0755"/>
<proteinExistence type="predicted"/>
<dbReference type="RefSeq" id="WP_080925743.1">
    <property type="nucleotide sequence ID" value="NZ_CP009514.1"/>
</dbReference>
<evidence type="ECO:0000313" key="1">
    <source>
        <dbReference type="EMBL" id="AKB70645.1"/>
    </source>
</evidence>
<name>A0A0E3WP32_METMZ</name>
<dbReference type="AlphaFoldDB" id="A0A0E3WP32"/>
<dbReference type="PATRIC" id="fig|1434113.4.peg.946"/>
<evidence type="ECO:0000313" key="2">
    <source>
        <dbReference type="Proteomes" id="UP000033071"/>
    </source>
</evidence>
<gene>
    <name evidence="1" type="ORF">MSMAC_0755</name>
</gene>
<sequence length="117" mass="13531">MTTEKINSPVKKFRRYIEMNKDHQAYSDFKEGINKGLDIARYTFEENVDKFSLSFSDEAGAVKAKNLQDEFSQLLDEIVLTKKPNCSEECLDGIYMGFEVSKKIFEDFLQEALPVEN</sequence>
<accession>A0A0E3WP32</accession>
<organism evidence="1 2">
    <name type="scientific">Methanosarcina mazei C16</name>
    <dbReference type="NCBI Taxonomy" id="1434113"/>
    <lineage>
        <taxon>Archaea</taxon>
        <taxon>Methanobacteriati</taxon>
        <taxon>Methanobacteriota</taxon>
        <taxon>Stenosarchaea group</taxon>
        <taxon>Methanomicrobia</taxon>
        <taxon>Methanosarcinales</taxon>
        <taxon>Methanosarcinaceae</taxon>
        <taxon>Methanosarcina</taxon>
    </lineage>
</organism>
<dbReference type="Proteomes" id="UP000033071">
    <property type="component" value="Chromosome"/>
</dbReference>
<reference evidence="1 2" key="1">
    <citation type="submission" date="2014-07" db="EMBL/GenBank/DDBJ databases">
        <title>Methanogenic archaea and the global carbon cycle.</title>
        <authorList>
            <person name="Henriksen J.R."/>
            <person name="Luke J."/>
            <person name="Reinhart S."/>
            <person name="Benedict M.N."/>
            <person name="Youngblut N.D."/>
            <person name="Metcalf M.E."/>
            <person name="Whitaker R.J."/>
            <person name="Metcalf W.W."/>
        </authorList>
    </citation>
    <scope>NUCLEOTIDE SEQUENCE [LARGE SCALE GENOMIC DNA]</scope>
    <source>
        <strain evidence="1 2">C16</strain>
    </source>
</reference>
<dbReference type="EMBL" id="CP009514">
    <property type="protein sequence ID" value="AKB70645.1"/>
    <property type="molecule type" value="Genomic_DNA"/>
</dbReference>
<dbReference type="GeneID" id="24850398"/>
<protein>
    <submittedName>
        <fullName evidence="1">Uncharacterized protein</fullName>
    </submittedName>
</protein>
<dbReference type="HOGENOM" id="CLU_2079423_0_0_2"/>